<comment type="subcellular location">
    <subcellularLocation>
        <location evidence="3">Cytoplasm</location>
    </subcellularLocation>
</comment>
<comment type="function">
    <text evidence="3">Required for formate dehydrogenase (FDH) activity. Acts as a sulfur carrier protein that transfers sulfur from IscS to the molybdenum cofactor prior to its insertion into FDH.</text>
</comment>
<organism evidence="5 6">
    <name type="scientific">Leucobacter allii</name>
    <dbReference type="NCBI Taxonomy" id="2932247"/>
    <lineage>
        <taxon>Bacteria</taxon>
        <taxon>Bacillati</taxon>
        <taxon>Actinomycetota</taxon>
        <taxon>Actinomycetes</taxon>
        <taxon>Micrococcales</taxon>
        <taxon>Microbacteriaceae</taxon>
        <taxon>Leucobacter</taxon>
    </lineage>
</organism>
<accession>A0ABY4FPE6</accession>
<evidence type="ECO:0000256" key="1">
    <source>
        <dbReference type="ARBA" id="ARBA00022490"/>
    </source>
</evidence>
<dbReference type="EMBL" id="CP095045">
    <property type="protein sequence ID" value="UOQ58160.1"/>
    <property type="molecule type" value="Genomic_DNA"/>
</dbReference>
<dbReference type="HAMAP" id="MF_00187">
    <property type="entry name" value="FdhD"/>
    <property type="match status" value="1"/>
</dbReference>
<keyword evidence="6" id="KW-1185">Reference proteome</keyword>
<evidence type="ECO:0000256" key="3">
    <source>
        <dbReference type="HAMAP-Rule" id="MF_00187"/>
    </source>
</evidence>
<protein>
    <recommendedName>
        <fullName evidence="3">Sulfur carrier protein FdhD</fullName>
    </recommendedName>
</protein>
<evidence type="ECO:0000256" key="4">
    <source>
        <dbReference type="SAM" id="MobiDB-lite"/>
    </source>
</evidence>
<evidence type="ECO:0000313" key="6">
    <source>
        <dbReference type="Proteomes" id="UP000831786"/>
    </source>
</evidence>
<dbReference type="RefSeq" id="WP_244729169.1">
    <property type="nucleotide sequence ID" value="NZ_CP095045.1"/>
</dbReference>
<dbReference type="Proteomes" id="UP000831786">
    <property type="component" value="Chromosome"/>
</dbReference>
<dbReference type="SUPFAM" id="SSF53927">
    <property type="entry name" value="Cytidine deaminase-like"/>
    <property type="match status" value="1"/>
</dbReference>
<dbReference type="PANTHER" id="PTHR30592">
    <property type="entry name" value="FORMATE DEHYDROGENASE"/>
    <property type="match status" value="1"/>
</dbReference>
<feature type="compositionally biased region" description="Low complexity" evidence="4">
    <location>
        <begin position="285"/>
        <end position="303"/>
    </location>
</feature>
<dbReference type="Gene3D" id="3.40.140.10">
    <property type="entry name" value="Cytidine Deaminase, domain 2"/>
    <property type="match status" value="1"/>
</dbReference>
<dbReference type="NCBIfam" id="TIGR00129">
    <property type="entry name" value="fdhD_narQ"/>
    <property type="match status" value="1"/>
</dbReference>
<dbReference type="NCBIfam" id="NF001943">
    <property type="entry name" value="PRK00724.1-2"/>
    <property type="match status" value="1"/>
</dbReference>
<evidence type="ECO:0000313" key="5">
    <source>
        <dbReference type="EMBL" id="UOQ58160.1"/>
    </source>
</evidence>
<reference evidence="5 6" key="1">
    <citation type="submission" date="2022-04" db="EMBL/GenBank/DDBJ databases">
        <title>Leucobacter sp. isolated from rhizosphere of garlic.</title>
        <authorList>
            <person name="Won M."/>
            <person name="Lee C.-M."/>
            <person name="Woen H.-Y."/>
            <person name="Kwon S.-W."/>
        </authorList>
    </citation>
    <scope>NUCLEOTIDE SEQUENCE [LARGE SCALE GENOMIC DNA]</scope>
    <source>
        <strain evidence="5 6">H21R-40</strain>
    </source>
</reference>
<feature type="region of interest" description="Disordered" evidence="4">
    <location>
        <begin position="276"/>
        <end position="310"/>
    </location>
</feature>
<dbReference type="InterPro" id="IPR016193">
    <property type="entry name" value="Cytidine_deaminase-like"/>
</dbReference>
<dbReference type="Gene3D" id="3.10.20.10">
    <property type="match status" value="1"/>
</dbReference>
<feature type="active site" description="Cysteine persulfide intermediate" evidence="3">
    <location>
        <position position="114"/>
    </location>
</feature>
<name>A0ABY4FPE6_9MICO</name>
<proteinExistence type="inferred from homology"/>
<evidence type="ECO:0000256" key="2">
    <source>
        <dbReference type="ARBA" id="ARBA00023150"/>
    </source>
</evidence>
<keyword evidence="2 3" id="KW-0501">Molybdenum cofactor biosynthesis</keyword>
<comment type="similarity">
    <text evidence="3">Belongs to the FdhD family.</text>
</comment>
<dbReference type="PANTHER" id="PTHR30592:SF1">
    <property type="entry name" value="SULFUR CARRIER PROTEIN FDHD"/>
    <property type="match status" value="1"/>
</dbReference>
<gene>
    <name evidence="3 5" type="primary">fdhD</name>
    <name evidence="5" type="ORF">MUN78_04760</name>
</gene>
<dbReference type="InterPro" id="IPR003786">
    <property type="entry name" value="FdhD"/>
</dbReference>
<dbReference type="Pfam" id="PF02634">
    <property type="entry name" value="FdhD-NarQ"/>
    <property type="match status" value="1"/>
</dbReference>
<dbReference type="PIRSF" id="PIRSF015626">
    <property type="entry name" value="FdhD"/>
    <property type="match status" value="1"/>
</dbReference>
<keyword evidence="1 3" id="KW-0963">Cytoplasm</keyword>
<sequence>MSRIAARRRVTRLTAGGSTTRRADFLAVEEPLEIRVQGSPLAVTMRTPGHDVELAQGFLVSEGVIHHPGDFAAAIHCAADGEPNTYNVLDVGLAPGVAPPDPSLERNFYTTSSCGVCGKASIDAVRTQSRFSVADDPLVVDATTLIRFPEELRAQQAVFERTGGLHAAALFDGLTGEMLVLREDVGRHNAVDKVVGWALAQGRVPARSCVLMVSGRASFELAQKALMAGIPMLAAVSAPSSLAAELAEEAGLTLVGFLRGDSMVVYTRPDRVANATAAGDPEPLPDAAAGIAADPHPDAPAAPLQKAVHS</sequence>
<comment type="caution">
    <text evidence="3">Lacks conserved residue(s) required for the propagation of feature annotation.</text>
</comment>